<protein>
    <recommendedName>
        <fullName evidence="5">UDP-glucuronosyltransferase</fullName>
        <ecNumber evidence="5">2.4.1.17</ecNumber>
    </recommendedName>
</protein>
<dbReference type="InterPro" id="IPR050271">
    <property type="entry name" value="UDP-glycosyltransferase"/>
</dbReference>
<comment type="catalytic activity">
    <reaction evidence="5">
        <text>glucuronate acceptor + UDP-alpha-D-glucuronate = acceptor beta-D-glucuronoside + UDP + H(+)</text>
        <dbReference type="Rhea" id="RHEA:21032"/>
        <dbReference type="ChEBI" id="CHEBI:15378"/>
        <dbReference type="ChEBI" id="CHEBI:58052"/>
        <dbReference type="ChEBI" id="CHEBI:58223"/>
        <dbReference type="ChEBI" id="CHEBI:132367"/>
        <dbReference type="ChEBI" id="CHEBI:132368"/>
        <dbReference type="EC" id="2.4.1.17"/>
    </reaction>
</comment>
<feature type="chain" id="PRO_5035489994" description="UDP-glucuronosyltransferase" evidence="5">
    <location>
        <begin position="29"/>
        <end position="519"/>
    </location>
</feature>
<keyword evidence="5" id="KW-0732">Signal</keyword>
<dbReference type="PANTHER" id="PTHR48043:SF159">
    <property type="entry name" value="EG:EG0003.4 PROTEIN-RELATED"/>
    <property type="match status" value="1"/>
</dbReference>
<feature type="signal peptide" evidence="5">
    <location>
        <begin position="1"/>
        <end position="28"/>
    </location>
</feature>
<dbReference type="CDD" id="cd03784">
    <property type="entry name" value="GT1_Gtf-like"/>
    <property type="match status" value="1"/>
</dbReference>
<keyword evidence="7" id="KW-1185">Reference proteome</keyword>
<keyword evidence="5" id="KW-1133">Transmembrane helix</keyword>
<accession>A0A8K0K5W2</accession>
<sequence length="519" mass="58382">MGSTGYPQGILCFSVVFMLCLSTSQVSAAKILFVFSLSGKSHNFFFQTLSTELASKGHDVTYITPYPMKNTPKNYRQIPLGDVSEVFGKGPKTDREVSLFEIMPFLRQTSIEICRRTYALPEVKELIKNEHFDMVVTSTFYSDCYLAFSHVFNSSLVLMSPAGTYPNDDVMMGNPALPSFVPIFFSLYTDHMNTWERFINTLMSFSLQLFHRFFIIPPHDEVIMEALGGSVPPITELQKKISLLLVNSHFTFQHPHPLVPTIQEIGGIHVKPPKPLPEDIKKFMDDAKDGVIYFSMGSFLQSADLPESSRKALLEAFGELKQKVLWKWENDSLPGQPPNVKLSKWWPQSDILAHPNIKLFITHGGLLSYQEAVLRGVPLIGIPVFGDQKLNVNRAVNQGVGLQMSLSSLTKETILKTIRTVLDDPSFAEKMKKRSSVAKDTPQPPLEKAVYWIEYVLRHEGAHHMRSAGVDLSWFQFFLVDIAAILGLGFITVVLVVLFILKMVLKLCGTSNNAKVKKQ</sequence>
<dbReference type="PANTHER" id="PTHR48043">
    <property type="entry name" value="EG:EG0003.4 PROTEIN-RELATED"/>
    <property type="match status" value="1"/>
</dbReference>
<dbReference type="SUPFAM" id="SSF53756">
    <property type="entry name" value="UDP-Glycosyltransferase/glycogen phosphorylase"/>
    <property type="match status" value="1"/>
</dbReference>
<reference evidence="6" key="1">
    <citation type="submission" date="2013-04" db="EMBL/GenBank/DDBJ databases">
        <authorList>
            <person name="Qu J."/>
            <person name="Murali S.C."/>
            <person name="Bandaranaike D."/>
            <person name="Bellair M."/>
            <person name="Blankenburg K."/>
            <person name="Chao H."/>
            <person name="Dinh H."/>
            <person name="Doddapaneni H."/>
            <person name="Downs B."/>
            <person name="Dugan-Rocha S."/>
            <person name="Elkadiri S."/>
            <person name="Gnanaolivu R.D."/>
            <person name="Hernandez B."/>
            <person name="Javaid M."/>
            <person name="Jayaseelan J.C."/>
            <person name="Lee S."/>
            <person name="Li M."/>
            <person name="Ming W."/>
            <person name="Munidasa M."/>
            <person name="Muniz J."/>
            <person name="Nguyen L."/>
            <person name="Ongeri F."/>
            <person name="Osuji N."/>
            <person name="Pu L.-L."/>
            <person name="Puazo M."/>
            <person name="Qu C."/>
            <person name="Quiroz J."/>
            <person name="Raj R."/>
            <person name="Weissenberger G."/>
            <person name="Xin Y."/>
            <person name="Zou X."/>
            <person name="Han Y."/>
            <person name="Richards S."/>
            <person name="Worley K."/>
            <person name="Muzny D."/>
            <person name="Gibbs R."/>
        </authorList>
    </citation>
    <scope>NUCLEOTIDE SEQUENCE</scope>
    <source>
        <strain evidence="6">Sampled in the wild</strain>
    </source>
</reference>
<evidence type="ECO:0000256" key="1">
    <source>
        <dbReference type="ARBA" id="ARBA00009995"/>
    </source>
</evidence>
<dbReference type="OrthoDB" id="5835829at2759"/>
<evidence type="ECO:0000256" key="2">
    <source>
        <dbReference type="ARBA" id="ARBA00022676"/>
    </source>
</evidence>
<comment type="caution">
    <text evidence="6">The sequence shown here is derived from an EMBL/GenBank/DDBJ whole genome shotgun (WGS) entry which is preliminary data.</text>
</comment>
<evidence type="ECO:0000256" key="4">
    <source>
        <dbReference type="RuleBase" id="RU003718"/>
    </source>
</evidence>
<gene>
    <name evidence="6" type="primary">UGT</name>
    <name evidence="6" type="ORF">J437_LFUL019793</name>
</gene>
<comment type="similarity">
    <text evidence="1 4">Belongs to the UDP-glycosyltransferase family.</text>
</comment>
<dbReference type="Proteomes" id="UP000792457">
    <property type="component" value="Unassembled WGS sequence"/>
</dbReference>
<keyword evidence="3 4" id="KW-0808">Transferase</keyword>
<dbReference type="InterPro" id="IPR002213">
    <property type="entry name" value="UDP_glucos_trans"/>
</dbReference>
<evidence type="ECO:0000256" key="5">
    <source>
        <dbReference type="RuleBase" id="RU362059"/>
    </source>
</evidence>
<comment type="subcellular location">
    <subcellularLocation>
        <location evidence="5">Membrane</location>
        <topology evidence="5">Single-pass membrane protein</topology>
    </subcellularLocation>
</comment>
<proteinExistence type="inferred from homology"/>
<dbReference type="EMBL" id="KZ308374">
    <property type="protein sequence ID" value="KAG8228488.1"/>
    <property type="molecule type" value="Genomic_DNA"/>
</dbReference>
<name>A0A8K0K5W2_LADFU</name>
<keyword evidence="5" id="KW-0472">Membrane</keyword>
<dbReference type="FunFam" id="3.40.50.2000:FF:000050">
    <property type="entry name" value="UDP-glucuronosyltransferase"/>
    <property type="match status" value="1"/>
</dbReference>
<evidence type="ECO:0000256" key="3">
    <source>
        <dbReference type="ARBA" id="ARBA00022679"/>
    </source>
</evidence>
<organism evidence="6 7">
    <name type="scientific">Ladona fulva</name>
    <name type="common">Scarce chaser dragonfly</name>
    <name type="synonym">Libellula fulva</name>
    <dbReference type="NCBI Taxonomy" id="123851"/>
    <lineage>
        <taxon>Eukaryota</taxon>
        <taxon>Metazoa</taxon>
        <taxon>Ecdysozoa</taxon>
        <taxon>Arthropoda</taxon>
        <taxon>Hexapoda</taxon>
        <taxon>Insecta</taxon>
        <taxon>Pterygota</taxon>
        <taxon>Palaeoptera</taxon>
        <taxon>Odonata</taxon>
        <taxon>Epiprocta</taxon>
        <taxon>Anisoptera</taxon>
        <taxon>Libelluloidea</taxon>
        <taxon>Libellulidae</taxon>
        <taxon>Ladona</taxon>
    </lineage>
</organism>
<keyword evidence="2 4" id="KW-0328">Glycosyltransferase</keyword>
<dbReference type="GO" id="GO:0015020">
    <property type="term" value="F:glucuronosyltransferase activity"/>
    <property type="evidence" value="ECO:0007669"/>
    <property type="project" value="UniProtKB-EC"/>
</dbReference>
<reference evidence="6" key="2">
    <citation type="submission" date="2017-10" db="EMBL/GenBank/DDBJ databases">
        <title>Ladona fulva Genome sequencing and assembly.</title>
        <authorList>
            <person name="Murali S."/>
            <person name="Richards S."/>
            <person name="Bandaranaike D."/>
            <person name="Bellair M."/>
            <person name="Blankenburg K."/>
            <person name="Chao H."/>
            <person name="Dinh H."/>
            <person name="Doddapaneni H."/>
            <person name="Dugan-Rocha S."/>
            <person name="Elkadiri S."/>
            <person name="Gnanaolivu R."/>
            <person name="Hernandez B."/>
            <person name="Skinner E."/>
            <person name="Javaid M."/>
            <person name="Lee S."/>
            <person name="Li M."/>
            <person name="Ming W."/>
            <person name="Munidasa M."/>
            <person name="Muniz J."/>
            <person name="Nguyen L."/>
            <person name="Hughes D."/>
            <person name="Osuji N."/>
            <person name="Pu L.-L."/>
            <person name="Puazo M."/>
            <person name="Qu C."/>
            <person name="Quiroz J."/>
            <person name="Raj R."/>
            <person name="Weissenberger G."/>
            <person name="Xin Y."/>
            <person name="Zou X."/>
            <person name="Han Y."/>
            <person name="Worley K."/>
            <person name="Muzny D."/>
            <person name="Gibbs R."/>
        </authorList>
    </citation>
    <scope>NUCLEOTIDE SEQUENCE</scope>
    <source>
        <strain evidence="6">Sampled in the wild</strain>
    </source>
</reference>
<dbReference type="AlphaFoldDB" id="A0A8K0K5W2"/>
<dbReference type="GO" id="GO:0016020">
    <property type="term" value="C:membrane"/>
    <property type="evidence" value="ECO:0007669"/>
    <property type="project" value="UniProtKB-SubCell"/>
</dbReference>
<evidence type="ECO:0000313" key="7">
    <source>
        <dbReference type="Proteomes" id="UP000792457"/>
    </source>
</evidence>
<dbReference type="InterPro" id="IPR035595">
    <property type="entry name" value="UDP_glycos_trans_CS"/>
</dbReference>
<evidence type="ECO:0000313" key="6">
    <source>
        <dbReference type="EMBL" id="KAG8228488.1"/>
    </source>
</evidence>
<dbReference type="PROSITE" id="PS00375">
    <property type="entry name" value="UDPGT"/>
    <property type="match status" value="1"/>
</dbReference>
<dbReference type="Gene3D" id="3.40.50.2000">
    <property type="entry name" value="Glycogen Phosphorylase B"/>
    <property type="match status" value="2"/>
</dbReference>
<dbReference type="Pfam" id="PF00201">
    <property type="entry name" value="UDPGT"/>
    <property type="match status" value="1"/>
</dbReference>
<dbReference type="EC" id="2.4.1.17" evidence="5"/>
<keyword evidence="5" id="KW-0812">Transmembrane</keyword>
<feature type="transmembrane region" description="Helical" evidence="5">
    <location>
        <begin position="474"/>
        <end position="501"/>
    </location>
</feature>